<name>A0AC61NGE0_9BACT</name>
<gene>
    <name evidence="1" type="ORF">K4L44_02195</name>
</gene>
<sequence>MSYLKNYLYILTLLLAFSSNNLFGQVESSSPIQKRDSVQQSIQLLQRLLYSPKEWKITDQEYRQGIKGLLHHATDLPLDTTVLKMEYYLNSPGYQSVFHRDVEDVKYRDNIYGYINDSIRLALLDTLRSNTIDSLFNEGIEIPDSLLLIVADSAKMIPSMSASELFNTNSAIVPKDFTDSLRIKFDSLNLRPELSVEQYDSIRTEFSDSLRIEYNKVQRNEYRDSLFTDYRQNYASKIADSVVEDRDFEILQRNKDLLYFYNDSVVNDTNRKAFSAIQTLQSFAKRDSIKVTFTNLDGSEVSLWTSNQDGKNNFIRFYLKNMQNDSLGVLVFNQGKGNANIFIDDPSVELTRIEQTDYKQAPKLQEKKINIRDEFVVPIVKKVILSPWDLGGKVSIGFTQTSLSNWSAGGESSLSGLFMGNYHFNYKKPTETWENTIDIKYGINKNKDTGIRKNTDNLEINSKYGFSAFKKWYYSGELSFQTQMAPGYNYGLSDTDPTSKFMAPGRLRFSLGMDYKPDGNLSVMFSPLAVQATFVLSEEVNPTDYGLVAGTNQKWDPGFSAKVNYKHIFSEDMSFETKGSIFSKYNGVFKSINFNWEGKLNLQLNQYIQATILFNARYNSDTKFAIYSEDESGNNVKIGEENRFEFKEMLTLGFSYTFY</sequence>
<proteinExistence type="predicted"/>
<evidence type="ECO:0000313" key="2">
    <source>
        <dbReference type="Proteomes" id="UP000826212"/>
    </source>
</evidence>
<dbReference type="EMBL" id="CP081303">
    <property type="protein sequence ID" value="QZE14692.1"/>
    <property type="molecule type" value="Genomic_DNA"/>
</dbReference>
<organism evidence="1 2">
    <name type="scientific">Halosquirtibacter laminarini</name>
    <dbReference type="NCBI Taxonomy" id="3374600"/>
    <lineage>
        <taxon>Bacteria</taxon>
        <taxon>Pseudomonadati</taxon>
        <taxon>Bacteroidota</taxon>
        <taxon>Bacteroidia</taxon>
        <taxon>Marinilabiliales</taxon>
        <taxon>Prolixibacteraceae</taxon>
        <taxon>Halosquirtibacter</taxon>
    </lineage>
</organism>
<dbReference type="Proteomes" id="UP000826212">
    <property type="component" value="Chromosome"/>
</dbReference>
<protein>
    <submittedName>
        <fullName evidence="1">DUF3078 domain-containing protein</fullName>
    </submittedName>
</protein>
<reference evidence="1" key="1">
    <citation type="submission" date="2021-08" db="EMBL/GenBank/DDBJ databases">
        <title>Novel anaerobic bacterium isolated from sea squirt in East Sea, Republic of Korea.</title>
        <authorList>
            <person name="Nguyen T.H."/>
            <person name="Li Z."/>
            <person name="Lee Y.-J."/>
            <person name="Ko J."/>
            <person name="Kim S.-G."/>
        </authorList>
    </citation>
    <scope>NUCLEOTIDE SEQUENCE</scope>
    <source>
        <strain evidence="1">KCTC 25031</strain>
    </source>
</reference>
<keyword evidence="2" id="KW-1185">Reference proteome</keyword>
<accession>A0AC61NGE0</accession>
<evidence type="ECO:0000313" key="1">
    <source>
        <dbReference type="EMBL" id="QZE14692.1"/>
    </source>
</evidence>